<proteinExistence type="predicted"/>
<accession>A0AA36I0N0</accession>
<reference evidence="1" key="1">
    <citation type="submission" date="2023-08" db="EMBL/GenBank/DDBJ databases">
        <authorList>
            <person name="Chen Y."/>
            <person name="Shah S."/>
            <person name="Dougan E. K."/>
            <person name="Thang M."/>
            <person name="Chan C."/>
        </authorList>
    </citation>
    <scope>NUCLEOTIDE SEQUENCE</scope>
</reference>
<comment type="caution">
    <text evidence="1">The sequence shown here is derived from an EMBL/GenBank/DDBJ whole genome shotgun (WGS) entry which is preliminary data.</text>
</comment>
<dbReference type="InterPro" id="IPR014954">
    <property type="entry name" value="DUF1825"/>
</dbReference>
<dbReference type="Pfam" id="PF08855">
    <property type="entry name" value="DUF1825"/>
    <property type="match status" value="1"/>
</dbReference>
<dbReference type="AlphaFoldDB" id="A0AA36I0N0"/>
<name>A0AA36I0N0_9DINO</name>
<dbReference type="EMBL" id="CAUJNA010000502">
    <property type="protein sequence ID" value="CAJ1377934.1"/>
    <property type="molecule type" value="Genomic_DNA"/>
</dbReference>
<evidence type="ECO:0000313" key="2">
    <source>
        <dbReference type="Proteomes" id="UP001178507"/>
    </source>
</evidence>
<sequence>MATVALEMRRRCARRAGRLLALAAVACLGRAFAVWPLQRRGARTVSSASVVAEVVTERLDHVLPVGPACPFRSPAMVQGHFEQDMAMVMLNAQGKAGDFEALARQIQAGIQPDPRQQRKVGYDLKQQGELLKKLLDGMETSSDFQVMETFVVMETKAVKMGAPSARTVEKMTNWQGTAIVAEAEGMMVPPPPEGVDPVALARATPSGAQGFLSAPNAPRVLPFEEPGFPDTVEGQELKARYLKLVDEHSELVTFGEKYGGFDQAGKEFYLDRMEELTERWSSVMSAASMMGMKPVRAYEAYSEEYLSQSGLSPETFRDLARDSRMDHRRAGFGREGAGVSARSKRAADMFVET</sequence>
<organism evidence="1 2">
    <name type="scientific">Effrenium voratum</name>
    <dbReference type="NCBI Taxonomy" id="2562239"/>
    <lineage>
        <taxon>Eukaryota</taxon>
        <taxon>Sar</taxon>
        <taxon>Alveolata</taxon>
        <taxon>Dinophyceae</taxon>
        <taxon>Suessiales</taxon>
        <taxon>Symbiodiniaceae</taxon>
        <taxon>Effrenium</taxon>
    </lineage>
</organism>
<gene>
    <name evidence="1" type="ORF">EVOR1521_LOCUS6614</name>
</gene>
<dbReference type="Proteomes" id="UP001178507">
    <property type="component" value="Unassembled WGS sequence"/>
</dbReference>
<evidence type="ECO:0000313" key="1">
    <source>
        <dbReference type="EMBL" id="CAJ1377934.1"/>
    </source>
</evidence>
<keyword evidence="2" id="KW-1185">Reference proteome</keyword>
<protein>
    <submittedName>
        <fullName evidence="1">Uncharacterized protein</fullName>
    </submittedName>
</protein>